<name>D6WZD7_TRICA</name>
<accession>D6WZD7</accession>
<dbReference type="Proteomes" id="UP000007266">
    <property type="component" value="Linkage group 9"/>
</dbReference>
<reference evidence="1 2" key="1">
    <citation type="journal article" date="2008" name="Nature">
        <title>The genome of the model beetle and pest Tribolium castaneum.</title>
        <authorList>
            <consortium name="Tribolium Genome Sequencing Consortium"/>
            <person name="Richards S."/>
            <person name="Gibbs R.A."/>
            <person name="Weinstock G.M."/>
            <person name="Brown S.J."/>
            <person name="Denell R."/>
            <person name="Beeman R.W."/>
            <person name="Gibbs R."/>
            <person name="Beeman R.W."/>
            <person name="Brown S.J."/>
            <person name="Bucher G."/>
            <person name="Friedrich M."/>
            <person name="Grimmelikhuijzen C.J."/>
            <person name="Klingler M."/>
            <person name="Lorenzen M."/>
            <person name="Richards S."/>
            <person name="Roth S."/>
            <person name="Schroder R."/>
            <person name="Tautz D."/>
            <person name="Zdobnov E.M."/>
            <person name="Muzny D."/>
            <person name="Gibbs R.A."/>
            <person name="Weinstock G.M."/>
            <person name="Attaway T."/>
            <person name="Bell S."/>
            <person name="Buhay C.J."/>
            <person name="Chandrabose M.N."/>
            <person name="Chavez D."/>
            <person name="Clerk-Blankenburg K.P."/>
            <person name="Cree A."/>
            <person name="Dao M."/>
            <person name="Davis C."/>
            <person name="Chacko J."/>
            <person name="Dinh H."/>
            <person name="Dugan-Rocha S."/>
            <person name="Fowler G."/>
            <person name="Garner T.T."/>
            <person name="Garnes J."/>
            <person name="Gnirke A."/>
            <person name="Hawes A."/>
            <person name="Hernandez J."/>
            <person name="Hines S."/>
            <person name="Holder M."/>
            <person name="Hume J."/>
            <person name="Jhangiani S.N."/>
            <person name="Joshi V."/>
            <person name="Khan Z.M."/>
            <person name="Jackson L."/>
            <person name="Kovar C."/>
            <person name="Kowis A."/>
            <person name="Lee S."/>
            <person name="Lewis L.R."/>
            <person name="Margolis J."/>
            <person name="Morgan M."/>
            <person name="Nazareth L.V."/>
            <person name="Nguyen N."/>
            <person name="Okwuonu G."/>
            <person name="Parker D."/>
            <person name="Richards S."/>
            <person name="Ruiz S.J."/>
            <person name="Santibanez J."/>
            <person name="Savard J."/>
            <person name="Scherer S.E."/>
            <person name="Schneider B."/>
            <person name="Sodergren E."/>
            <person name="Tautz D."/>
            <person name="Vattahil S."/>
            <person name="Villasana D."/>
            <person name="White C.S."/>
            <person name="Wright R."/>
            <person name="Park Y."/>
            <person name="Beeman R.W."/>
            <person name="Lord J."/>
            <person name="Oppert B."/>
            <person name="Lorenzen M."/>
            <person name="Brown S."/>
            <person name="Wang L."/>
            <person name="Savard J."/>
            <person name="Tautz D."/>
            <person name="Richards S."/>
            <person name="Weinstock G."/>
            <person name="Gibbs R.A."/>
            <person name="Liu Y."/>
            <person name="Worley K."/>
            <person name="Weinstock G."/>
            <person name="Elsik C.G."/>
            <person name="Reese J.T."/>
            <person name="Elhaik E."/>
            <person name="Landan G."/>
            <person name="Graur D."/>
            <person name="Arensburger P."/>
            <person name="Atkinson P."/>
            <person name="Beeman R.W."/>
            <person name="Beidler J."/>
            <person name="Brown S.J."/>
            <person name="Demuth J.P."/>
            <person name="Drury D.W."/>
            <person name="Du Y.Z."/>
            <person name="Fujiwara H."/>
            <person name="Lorenzen M."/>
            <person name="Maselli V."/>
            <person name="Osanai M."/>
            <person name="Park Y."/>
            <person name="Robertson H.M."/>
            <person name="Tu Z."/>
            <person name="Wang J.J."/>
            <person name="Wang S."/>
            <person name="Richards S."/>
            <person name="Song H."/>
            <person name="Zhang L."/>
            <person name="Sodergren E."/>
            <person name="Werner D."/>
            <person name="Stanke M."/>
            <person name="Morgenstern B."/>
            <person name="Solovyev V."/>
            <person name="Kosarev P."/>
            <person name="Brown G."/>
            <person name="Chen H.C."/>
            <person name="Ermolaeva O."/>
            <person name="Hlavina W."/>
            <person name="Kapustin Y."/>
            <person name="Kiryutin B."/>
            <person name="Kitts P."/>
            <person name="Maglott D."/>
            <person name="Pruitt K."/>
            <person name="Sapojnikov V."/>
            <person name="Souvorov A."/>
            <person name="Mackey A.J."/>
            <person name="Waterhouse R.M."/>
            <person name="Wyder S."/>
            <person name="Zdobnov E.M."/>
            <person name="Zdobnov E.M."/>
            <person name="Wyder S."/>
            <person name="Kriventseva E.V."/>
            <person name="Kadowaki T."/>
            <person name="Bork P."/>
            <person name="Aranda M."/>
            <person name="Bao R."/>
            <person name="Beermann A."/>
            <person name="Berns N."/>
            <person name="Bolognesi R."/>
            <person name="Bonneton F."/>
            <person name="Bopp D."/>
            <person name="Brown S.J."/>
            <person name="Bucher G."/>
            <person name="Butts T."/>
            <person name="Chaumot A."/>
            <person name="Denell R.E."/>
            <person name="Ferrier D.E."/>
            <person name="Friedrich M."/>
            <person name="Gordon C.M."/>
            <person name="Jindra M."/>
            <person name="Klingler M."/>
            <person name="Lan Q."/>
            <person name="Lattorff H.M."/>
            <person name="Laudet V."/>
            <person name="von Levetsow C."/>
            <person name="Liu Z."/>
            <person name="Lutz R."/>
            <person name="Lynch J.A."/>
            <person name="da Fonseca R.N."/>
            <person name="Posnien N."/>
            <person name="Reuter R."/>
            <person name="Roth S."/>
            <person name="Savard J."/>
            <person name="Schinko J.B."/>
            <person name="Schmitt C."/>
            <person name="Schoppmeier M."/>
            <person name="Schroder R."/>
            <person name="Shippy T.D."/>
            <person name="Simonnet F."/>
            <person name="Marques-Souza H."/>
            <person name="Tautz D."/>
            <person name="Tomoyasu Y."/>
            <person name="Trauner J."/>
            <person name="Van der Zee M."/>
            <person name="Vervoort M."/>
            <person name="Wittkopp N."/>
            <person name="Wimmer E.A."/>
            <person name="Yang X."/>
            <person name="Jones A.K."/>
            <person name="Sattelle D.B."/>
            <person name="Ebert P.R."/>
            <person name="Nelson D."/>
            <person name="Scott J.G."/>
            <person name="Beeman R.W."/>
            <person name="Muthukrishnan S."/>
            <person name="Kramer K.J."/>
            <person name="Arakane Y."/>
            <person name="Beeman R.W."/>
            <person name="Zhu Q."/>
            <person name="Hogenkamp D."/>
            <person name="Dixit R."/>
            <person name="Oppert B."/>
            <person name="Jiang H."/>
            <person name="Zou Z."/>
            <person name="Marshall J."/>
            <person name="Elpidina E."/>
            <person name="Vinokurov K."/>
            <person name="Oppert C."/>
            <person name="Zou Z."/>
            <person name="Evans J."/>
            <person name="Lu Z."/>
            <person name="Zhao P."/>
            <person name="Sumathipala N."/>
            <person name="Altincicek B."/>
            <person name="Vilcinskas A."/>
            <person name="Williams M."/>
            <person name="Hultmark D."/>
            <person name="Hetru C."/>
            <person name="Jiang H."/>
            <person name="Grimmelikhuijzen C.J."/>
            <person name="Hauser F."/>
            <person name="Cazzamali G."/>
            <person name="Williamson M."/>
            <person name="Park Y."/>
            <person name="Li B."/>
            <person name="Tanaka Y."/>
            <person name="Predel R."/>
            <person name="Neupert S."/>
            <person name="Schachtner J."/>
            <person name="Verleyen P."/>
            <person name="Raible F."/>
            <person name="Bork P."/>
            <person name="Friedrich M."/>
            <person name="Walden K.K."/>
            <person name="Robertson H.M."/>
            <person name="Angeli S."/>
            <person name="Foret S."/>
            <person name="Bucher G."/>
            <person name="Schuetz S."/>
            <person name="Maleszka R."/>
            <person name="Wimmer E.A."/>
            <person name="Beeman R.W."/>
            <person name="Lorenzen M."/>
            <person name="Tomoyasu Y."/>
            <person name="Miller S.C."/>
            <person name="Grossmann D."/>
            <person name="Bucher G."/>
        </authorList>
    </citation>
    <scope>NUCLEOTIDE SEQUENCE [LARGE SCALE GENOMIC DNA]</scope>
    <source>
        <strain evidence="1 2">Georgia GA2</strain>
    </source>
</reference>
<dbReference type="AlphaFoldDB" id="D6WZD7"/>
<sequence length="85" mass="9489">MYETNARMQPAPDFVSVAKSSLATAGTCLWLAQVTRGHETRQTSACLLVRDNGCGAGRRTDVPPLPLLLFIQKTDRLEFMIYCWV</sequence>
<dbReference type="EMBL" id="KQ971372">
    <property type="protein sequence ID" value="EFA09723.1"/>
    <property type="molecule type" value="Genomic_DNA"/>
</dbReference>
<proteinExistence type="predicted"/>
<evidence type="ECO:0000313" key="2">
    <source>
        <dbReference type="Proteomes" id="UP000007266"/>
    </source>
</evidence>
<keyword evidence="2" id="KW-1185">Reference proteome</keyword>
<reference evidence="1 2" key="2">
    <citation type="journal article" date="2010" name="Nucleic Acids Res.">
        <title>BeetleBase in 2010: revisions to provide comprehensive genomic information for Tribolium castaneum.</title>
        <authorList>
            <person name="Kim H.S."/>
            <person name="Murphy T."/>
            <person name="Xia J."/>
            <person name="Caragea D."/>
            <person name="Park Y."/>
            <person name="Beeman R.W."/>
            <person name="Lorenzen M.D."/>
            <person name="Butcher S."/>
            <person name="Manak J.R."/>
            <person name="Brown S.J."/>
        </authorList>
    </citation>
    <scope>GENOME REANNOTATION</scope>
    <source>
        <strain evidence="1 2">Georgia GA2</strain>
    </source>
</reference>
<dbReference type="InParanoid" id="D6WZD7"/>
<protein>
    <submittedName>
        <fullName evidence="1">Uncharacterized protein</fullName>
    </submittedName>
</protein>
<organism evidence="1 2">
    <name type="scientific">Tribolium castaneum</name>
    <name type="common">Red flour beetle</name>
    <dbReference type="NCBI Taxonomy" id="7070"/>
    <lineage>
        <taxon>Eukaryota</taxon>
        <taxon>Metazoa</taxon>
        <taxon>Ecdysozoa</taxon>
        <taxon>Arthropoda</taxon>
        <taxon>Hexapoda</taxon>
        <taxon>Insecta</taxon>
        <taxon>Pterygota</taxon>
        <taxon>Neoptera</taxon>
        <taxon>Endopterygota</taxon>
        <taxon>Coleoptera</taxon>
        <taxon>Polyphaga</taxon>
        <taxon>Cucujiformia</taxon>
        <taxon>Tenebrionidae</taxon>
        <taxon>Tenebrionidae incertae sedis</taxon>
        <taxon>Tribolium</taxon>
    </lineage>
</organism>
<dbReference type="HOGENOM" id="CLU_2515595_0_0_1"/>
<gene>
    <name evidence="1" type="primary">GLEAN_11856</name>
    <name evidence="1" type="ORF">TcasGA2_TC011856</name>
</gene>
<evidence type="ECO:0000313" key="1">
    <source>
        <dbReference type="EMBL" id="EFA09723.1"/>
    </source>
</evidence>